<dbReference type="NCBIfam" id="TIGR02532">
    <property type="entry name" value="IV_pilin_GFxxxE"/>
    <property type="match status" value="1"/>
</dbReference>
<accession>A0AB39H8P8</accession>
<dbReference type="SUPFAM" id="SSF54523">
    <property type="entry name" value="Pili subunits"/>
    <property type="match status" value="1"/>
</dbReference>
<dbReference type="InterPro" id="IPR045584">
    <property type="entry name" value="Pilin-like"/>
</dbReference>
<dbReference type="EMBL" id="CP162601">
    <property type="protein sequence ID" value="XDK24731.1"/>
    <property type="molecule type" value="Genomic_DNA"/>
</dbReference>
<dbReference type="KEGG" id="vih:AB0763_11095"/>
<evidence type="ECO:0000256" key="8">
    <source>
        <dbReference type="RuleBase" id="RU000389"/>
    </source>
</evidence>
<dbReference type="AlphaFoldDB" id="A0AB39H8P8"/>
<comment type="similarity">
    <text evidence="2 8">Belongs to the N-Me-Phe pilin family.</text>
</comment>
<dbReference type="PROSITE" id="PS00409">
    <property type="entry name" value="PROKAR_NTER_METHYL"/>
    <property type="match status" value="1"/>
</dbReference>
<protein>
    <submittedName>
        <fullName evidence="10">Pilin</fullName>
    </submittedName>
</protein>
<feature type="transmembrane region" description="Helical" evidence="9">
    <location>
        <begin position="29"/>
        <end position="50"/>
    </location>
</feature>
<name>A0AB39H8P8_9VIBR</name>
<organism evidence="10">
    <name type="scientific">Vibrio sp. HB236076</name>
    <dbReference type="NCBI Taxonomy" id="3232307"/>
    <lineage>
        <taxon>Bacteria</taxon>
        <taxon>Pseudomonadati</taxon>
        <taxon>Pseudomonadota</taxon>
        <taxon>Gammaproteobacteria</taxon>
        <taxon>Vibrionales</taxon>
        <taxon>Vibrionaceae</taxon>
        <taxon>Vibrio</taxon>
    </lineage>
</organism>
<dbReference type="RefSeq" id="WP_306100623.1">
    <property type="nucleotide sequence ID" value="NZ_CP162601.1"/>
</dbReference>
<dbReference type="InterPro" id="IPR001082">
    <property type="entry name" value="Pilin"/>
</dbReference>
<dbReference type="GO" id="GO:0009289">
    <property type="term" value="C:pilus"/>
    <property type="evidence" value="ECO:0007669"/>
    <property type="project" value="InterPro"/>
</dbReference>
<evidence type="ECO:0000256" key="6">
    <source>
        <dbReference type="ARBA" id="ARBA00022989"/>
    </source>
</evidence>
<dbReference type="PRINTS" id="PR00813">
    <property type="entry name" value="BCTERIALGSPG"/>
</dbReference>
<dbReference type="PANTHER" id="PTHR30093:SF44">
    <property type="entry name" value="TYPE II SECRETION SYSTEM CORE PROTEIN G"/>
    <property type="match status" value="1"/>
</dbReference>
<evidence type="ECO:0000256" key="1">
    <source>
        <dbReference type="ARBA" id="ARBA00004167"/>
    </source>
</evidence>
<dbReference type="GO" id="GO:0015628">
    <property type="term" value="P:protein secretion by the type II secretion system"/>
    <property type="evidence" value="ECO:0007669"/>
    <property type="project" value="InterPro"/>
</dbReference>
<evidence type="ECO:0000313" key="10">
    <source>
        <dbReference type="EMBL" id="XDK24731.1"/>
    </source>
</evidence>
<evidence type="ECO:0000256" key="4">
    <source>
        <dbReference type="ARBA" id="ARBA00022481"/>
    </source>
</evidence>
<sequence length="165" mass="17427">MTVPNPSRPSALNKHSSHRLPTIVRFQSGFTLVELMIVVAIIGALASIALPSYQNYLKRSETAAVVATLRALTAPAEIYYQNSGALTTEKQNEVFAALGTQANRLSSGVLSISGDNQMTFTFGESGANTAGTTITMLRNDVGWQCLASDDDLATDACPVQSGGDD</sequence>
<dbReference type="GO" id="GO:0007155">
    <property type="term" value="P:cell adhesion"/>
    <property type="evidence" value="ECO:0007669"/>
    <property type="project" value="InterPro"/>
</dbReference>
<reference evidence="10" key="1">
    <citation type="submission" date="2024-07" db="EMBL/GenBank/DDBJ databases">
        <title>Genome Analysis of a Potential Novel Vibrio Species Secreting pH- and Thermo-stable Alginate Lyase and its Application in Producing Alginate Oligosaccharides.</title>
        <authorList>
            <person name="Huang H."/>
            <person name="Bao K."/>
        </authorList>
    </citation>
    <scope>NUCLEOTIDE SEQUENCE</scope>
    <source>
        <strain evidence="10">HB236076</strain>
    </source>
</reference>
<dbReference type="GO" id="GO:0015627">
    <property type="term" value="C:type II protein secretion system complex"/>
    <property type="evidence" value="ECO:0007669"/>
    <property type="project" value="InterPro"/>
</dbReference>
<keyword evidence="7 9" id="KW-0472">Membrane</keyword>
<dbReference type="GO" id="GO:0016020">
    <property type="term" value="C:membrane"/>
    <property type="evidence" value="ECO:0007669"/>
    <property type="project" value="UniProtKB-SubCell"/>
</dbReference>
<keyword evidence="5 9" id="KW-0812">Transmembrane</keyword>
<dbReference type="InterPro" id="IPR000983">
    <property type="entry name" value="Bac_GSPG_pilin"/>
</dbReference>
<evidence type="ECO:0000256" key="2">
    <source>
        <dbReference type="ARBA" id="ARBA00005233"/>
    </source>
</evidence>
<evidence type="ECO:0000256" key="7">
    <source>
        <dbReference type="ARBA" id="ARBA00023136"/>
    </source>
</evidence>
<dbReference type="InterPro" id="IPR012902">
    <property type="entry name" value="N_methyl_site"/>
</dbReference>
<proteinExistence type="inferred from homology"/>
<evidence type="ECO:0000256" key="9">
    <source>
        <dbReference type="SAM" id="Phobius"/>
    </source>
</evidence>
<comment type="subunit">
    <text evidence="3">The pili are polar flexible filaments of about 5.4 nanometers diameter and 2.5 micrometers average length; they consist of only a single polypeptide chain arranged in a helical configuration of five subunits per turn in the assembled pilus.</text>
</comment>
<dbReference type="PANTHER" id="PTHR30093">
    <property type="entry name" value="GENERAL SECRETION PATHWAY PROTEIN G"/>
    <property type="match status" value="1"/>
</dbReference>
<dbReference type="Pfam" id="PF00114">
    <property type="entry name" value="Pilin"/>
    <property type="match status" value="1"/>
</dbReference>
<keyword evidence="6 9" id="KW-1133">Transmembrane helix</keyword>
<keyword evidence="4" id="KW-0488">Methylation</keyword>
<keyword evidence="8" id="KW-0281">Fimbrium</keyword>
<dbReference type="Gene3D" id="3.30.700.10">
    <property type="entry name" value="Glycoprotein, Type 4 Pilin"/>
    <property type="match status" value="1"/>
</dbReference>
<evidence type="ECO:0000256" key="5">
    <source>
        <dbReference type="ARBA" id="ARBA00022692"/>
    </source>
</evidence>
<comment type="subcellular location">
    <subcellularLocation>
        <location evidence="1">Membrane</location>
        <topology evidence="1">Single-pass membrane protein</topology>
    </subcellularLocation>
</comment>
<dbReference type="Pfam" id="PF07963">
    <property type="entry name" value="N_methyl"/>
    <property type="match status" value="1"/>
</dbReference>
<evidence type="ECO:0000256" key="3">
    <source>
        <dbReference type="ARBA" id="ARBA00011156"/>
    </source>
</evidence>
<gene>
    <name evidence="10" type="ORF">AB0763_11095</name>
</gene>